<dbReference type="PROSITE" id="PS50850">
    <property type="entry name" value="MFS"/>
    <property type="match status" value="1"/>
</dbReference>
<dbReference type="OrthoDB" id="9788453at2"/>
<feature type="transmembrane region" description="Helical" evidence="6">
    <location>
        <begin position="353"/>
        <end position="378"/>
    </location>
</feature>
<evidence type="ECO:0000313" key="9">
    <source>
        <dbReference type="Proteomes" id="UP000320653"/>
    </source>
</evidence>
<feature type="transmembrane region" description="Helical" evidence="6">
    <location>
        <begin position="44"/>
        <end position="63"/>
    </location>
</feature>
<feature type="domain" description="Major facilitator superfamily (MFS) profile" evidence="7">
    <location>
        <begin position="4"/>
        <end position="383"/>
    </location>
</feature>
<dbReference type="InterPro" id="IPR020846">
    <property type="entry name" value="MFS_dom"/>
</dbReference>
<evidence type="ECO:0000259" key="7">
    <source>
        <dbReference type="PROSITE" id="PS50850"/>
    </source>
</evidence>
<name>A0A561QB13_9HYPH</name>
<feature type="transmembrane region" description="Helical" evidence="6">
    <location>
        <begin position="128"/>
        <end position="150"/>
    </location>
</feature>
<comment type="subcellular location">
    <subcellularLocation>
        <location evidence="1">Cell membrane</location>
        <topology evidence="1">Multi-pass membrane protein</topology>
    </subcellularLocation>
</comment>
<feature type="transmembrane region" description="Helical" evidence="6">
    <location>
        <begin position="294"/>
        <end position="316"/>
    </location>
</feature>
<feature type="transmembrane region" description="Helical" evidence="6">
    <location>
        <begin position="75"/>
        <end position="97"/>
    </location>
</feature>
<keyword evidence="9" id="KW-1185">Reference proteome</keyword>
<feature type="transmembrane region" description="Helical" evidence="6">
    <location>
        <begin position="235"/>
        <end position="256"/>
    </location>
</feature>
<keyword evidence="2" id="KW-1003">Cell membrane</keyword>
<organism evidence="8 9">
    <name type="scientific">Neorhizobium alkalisoli</name>
    <dbReference type="NCBI Taxonomy" id="528178"/>
    <lineage>
        <taxon>Bacteria</taxon>
        <taxon>Pseudomonadati</taxon>
        <taxon>Pseudomonadota</taxon>
        <taxon>Alphaproteobacteria</taxon>
        <taxon>Hyphomicrobiales</taxon>
        <taxon>Rhizobiaceae</taxon>
        <taxon>Rhizobium/Agrobacterium group</taxon>
        <taxon>Neorhizobium</taxon>
    </lineage>
</organism>
<feature type="transmembrane region" description="Helical" evidence="6">
    <location>
        <begin position="268"/>
        <end position="288"/>
    </location>
</feature>
<evidence type="ECO:0000256" key="2">
    <source>
        <dbReference type="ARBA" id="ARBA00022475"/>
    </source>
</evidence>
<dbReference type="Pfam" id="PF07690">
    <property type="entry name" value="MFS_1"/>
    <property type="match status" value="1"/>
</dbReference>
<comment type="caution">
    <text evidence="8">The sequence shown here is derived from an EMBL/GenBank/DDBJ whole genome shotgun (WGS) entry which is preliminary data.</text>
</comment>
<dbReference type="PANTHER" id="PTHR43124">
    <property type="entry name" value="PURINE EFFLUX PUMP PBUE"/>
    <property type="match status" value="1"/>
</dbReference>
<protein>
    <submittedName>
        <fullName evidence="8">Putative MFS family arabinose efflux permease</fullName>
    </submittedName>
</protein>
<dbReference type="InterPro" id="IPR050189">
    <property type="entry name" value="MFS_Efflux_Transporters"/>
</dbReference>
<keyword evidence="3 6" id="KW-0812">Transmembrane</keyword>
<dbReference type="PANTHER" id="PTHR43124:SF8">
    <property type="entry name" value="INNER MEMBRANE TRANSPORT PROTEIN YDHP"/>
    <property type="match status" value="1"/>
</dbReference>
<keyword evidence="4 6" id="KW-1133">Transmembrane helix</keyword>
<feature type="transmembrane region" description="Helical" evidence="6">
    <location>
        <begin position="202"/>
        <end position="223"/>
    </location>
</feature>
<dbReference type="CDD" id="cd17324">
    <property type="entry name" value="MFS_NepI_like"/>
    <property type="match status" value="1"/>
</dbReference>
<sequence>MPAAIYAFSLCAFALGFVEFVAIGLAPPMAAGLGYPVADLGQVVTAYALGVAVGAPLVTSLASSWSRKPLLMASMLLFVAGNLLIAVSSSFVTIIAARFISGLSHGTFLAVASSVAAALVAKDRSGSAIAFVFMGLTIALVTGVPAGTYLGSVWSWRAVFACVAACAFVAAVAMWVLVPRGTGDSSSPEATNALKGLFDPSLLGAAGITVLAYGGAFTFYTYVATLLEEVSGLDVASISTVFLLYGLAAAVGNIVGGKFADKVGPSKASAWVVAGLVVLLLGIAAWSSNALPTAVLVVLLGFAMFAAVPILQAKILQVAADRPGSIRAAASGMNIAGFNLGITFGSLTGHATITVAGVAATPLVGAFVCLAGFIAIVAPRKRAAADQFHC</sequence>
<evidence type="ECO:0000256" key="3">
    <source>
        <dbReference type="ARBA" id="ARBA00022692"/>
    </source>
</evidence>
<feature type="transmembrane region" description="Helical" evidence="6">
    <location>
        <begin position="103"/>
        <end position="121"/>
    </location>
</feature>
<dbReference type="EMBL" id="VIWP01000011">
    <property type="protein sequence ID" value="TWF47540.1"/>
    <property type="molecule type" value="Genomic_DNA"/>
</dbReference>
<dbReference type="GO" id="GO:0005886">
    <property type="term" value="C:plasma membrane"/>
    <property type="evidence" value="ECO:0007669"/>
    <property type="project" value="UniProtKB-SubCell"/>
</dbReference>
<dbReference type="GO" id="GO:0022857">
    <property type="term" value="F:transmembrane transporter activity"/>
    <property type="evidence" value="ECO:0007669"/>
    <property type="project" value="InterPro"/>
</dbReference>
<accession>A0A561QB13</accession>
<reference evidence="8 9" key="1">
    <citation type="submission" date="2019-06" db="EMBL/GenBank/DDBJ databases">
        <title>Sorghum-associated microbial communities from plants grown in Nebraska, USA.</title>
        <authorList>
            <person name="Schachtman D."/>
        </authorList>
    </citation>
    <scope>NUCLEOTIDE SEQUENCE [LARGE SCALE GENOMIC DNA]</scope>
    <source>
        <strain evidence="8 9">1225</strain>
    </source>
</reference>
<keyword evidence="5 6" id="KW-0472">Membrane</keyword>
<gene>
    <name evidence="8" type="ORF">FHW37_11143</name>
</gene>
<evidence type="ECO:0000313" key="8">
    <source>
        <dbReference type="EMBL" id="TWF47540.1"/>
    </source>
</evidence>
<feature type="transmembrane region" description="Helical" evidence="6">
    <location>
        <begin position="328"/>
        <end position="347"/>
    </location>
</feature>
<dbReference type="AlphaFoldDB" id="A0A561QB13"/>
<dbReference type="Proteomes" id="UP000320653">
    <property type="component" value="Unassembled WGS sequence"/>
</dbReference>
<feature type="transmembrane region" description="Helical" evidence="6">
    <location>
        <begin position="156"/>
        <end position="178"/>
    </location>
</feature>
<evidence type="ECO:0000256" key="4">
    <source>
        <dbReference type="ARBA" id="ARBA00022989"/>
    </source>
</evidence>
<dbReference type="Gene3D" id="1.20.1250.20">
    <property type="entry name" value="MFS general substrate transporter like domains"/>
    <property type="match status" value="1"/>
</dbReference>
<dbReference type="RefSeq" id="WP_145642339.1">
    <property type="nucleotide sequence ID" value="NZ_VIWP01000011.1"/>
</dbReference>
<proteinExistence type="predicted"/>
<dbReference type="InterPro" id="IPR011701">
    <property type="entry name" value="MFS"/>
</dbReference>
<evidence type="ECO:0000256" key="6">
    <source>
        <dbReference type="SAM" id="Phobius"/>
    </source>
</evidence>
<evidence type="ECO:0000256" key="5">
    <source>
        <dbReference type="ARBA" id="ARBA00023136"/>
    </source>
</evidence>
<dbReference type="SUPFAM" id="SSF103473">
    <property type="entry name" value="MFS general substrate transporter"/>
    <property type="match status" value="1"/>
</dbReference>
<dbReference type="InterPro" id="IPR036259">
    <property type="entry name" value="MFS_trans_sf"/>
</dbReference>
<evidence type="ECO:0000256" key="1">
    <source>
        <dbReference type="ARBA" id="ARBA00004651"/>
    </source>
</evidence>